<sequence length="645" mass="69111">MPPTPVTPPPRYTAGPNGETTDIKKPVVDKIRETYLEQFEKRVKKHDPKLVGSNKVDNWRQTTAEKIMQLIEENEAPFENVTCTPGQRKNNVAAINRVFQNHYHHKMKKATSHGGIAISHEDALKIIGAIRELRTPANGRDFFKSKQAAEIQLRVDEGENYQTVVKEMWDGLTPEIQQQWGEDAKQIDVPGNQSKLEEVLPVFFKSLTTSGCVGPIEALVVYSFRDANNDVQTKHFSSGDFIEQTTGEEQFVKDFVEPFHTWAVDALSVNEEEAEAFFYDEEGFPKFPAVQLNNLTPNDLQNLIKVFLGKLWGKQYNGSYLPWDQIKEDPGSFYNQQQFHLPTPLVDPQTIPVMNIFALAEYFKTDGSKFRFSKREDIIQFAAPPPPTAAPPPLAAVPAPPVAVPPPPAAAPPPPAAAPPSPPPVVAPPTPPPAAAPPPPAVAPPAPDPAAVPPAPPPVAAAPLDPPRAAAPLALPLAAAPPVGSDFGDDGQTTVPPVIASTSGGNGRVAVSIALTSGVATPIIPAENCGSPLSDLPDDFVAPPTAVPNKLAPKKKNKRGAVGPPRRSGRHAVAGGLPEGEGVVAEPVAGPSSEMPPVEGKNKRGRKRKTGGRIERAAEEAEEGELSLHAYHGGGLNLALTLGFN</sequence>
<evidence type="ECO:0000313" key="2">
    <source>
        <dbReference type="EMBL" id="KAF9065888.1"/>
    </source>
</evidence>
<reference evidence="2" key="1">
    <citation type="submission" date="2020-11" db="EMBL/GenBank/DDBJ databases">
        <authorList>
            <consortium name="DOE Joint Genome Institute"/>
            <person name="Ahrendt S."/>
            <person name="Riley R."/>
            <person name="Andreopoulos W."/>
            <person name="Labutti K."/>
            <person name="Pangilinan J."/>
            <person name="Ruiz-Duenas F.J."/>
            <person name="Barrasa J.M."/>
            <person name="Sanchez-Garcia M."/>
            <person name="Camarero S."/>
            <person name="Miyauchi S."/>
            <person name="Serrano A."/>
            <person name="Linde D."/>
            <person name="Babiker R."/>
            <person name="Drula E."/>
            <person name="Ayuso-Fernandez I."/>
            <person name="Pacheco R."/>
            <person name="Padilla G."/>
            <person name="Ferreira P."/>
            <person name="Barriuso J."/>
            <person name="Kellner H."/>
            <person name="Castanera R."/>
            <person name="Alfaro M."/>
            <person name="Ramirez L."/>
            <person name="Pisabarro A.G."/>
            <person name="Kuo A."/>
            <person name="Tritt A."/>
            <person name="Lipzen A."/>
            <person name="He G."/>
            <person name="Yan M."/>
            <person name="Ng V."/>
            <person name="Cullen D."/>
            <person name="Martin F."/>
            <person name="Rosso M.-N."/>
            <person name="Henrissat B."/>
            <person name="Hibbett D."/>
            <person name="Martinez A.T."/>
            <person name="Grigoriev I.V."/>
        </authorList>
    </citation>
    <scope>NUCLEOTIDE SEQUENCE</scope>
    <source>
        <strain evidence="2">AH 40177</strain>
    </source>
</reference>
<organism evidence="2 3">
    <name type="scientific">Rhodocollybia butyracea</name>
    <dbReference type="NCBI Taxonomy" id="206335"/>
    <lineage>
        <taxon>Eukaryota</taxon>
        <taxon>Fungi</taxon>
        <taxon>Dikarya</taxon>
        <taxon>Basidiomycota</taxon>
        <taxon>Agaricomycotina</taxon>
        <taxon>Agaricomycetes</taxon>
        <taxon>Agaricomycetidae</taxon>
        <taxon>Agaricales</taxon>
        <taxon>Marasmiineae</taxon>
        <taxon>Omphalotaceae</taxon>
        <taxon>Rhodocollybia</taxon>
    </lineage>
</organism>
<evidence type="ECO:0000313" key="3">
    <source>
        <dbReference type="Proteomes" id="UP000772434"/>
    </source>
</evidence>
<dbReference type="AlphaFoldDB" id="A0A9P5PL51"/>
<feature type="compositionally biased region" description="Pro residues" evidence="1">
    <location>
        <begin position="1"/>
        <end position="11"/>
    </location>
</feature>
<dbReference type="OrthoDB" id="3269304at2759"/>
<feature type="region of interest" description="Disordered" evidence="1">
    <location>
        <begin position="540"/>
        <end position="622"/>
    </location>
</feature>
<accession>A0A9P5PL51</accession>
<proteinExistence type="predicted"/>
<gene>
    <name evidence="2" type="ORF">BDP27DRAFT_1366056</name>
</gene>
<protein>
    <submittedName>
        <fullName evidence="2">Uncharacterized protein</fullName>
    </submittedName>
</protein>
<name>A0A9P5PL51_9AGAR</name>
<dbReference type="PRINTS" id="PR01217">
    <property type="entry name" value="PRICHEXTENSN"/>
</dbReference>
<evidence type="ECO:0000256" key="1">
    <source>
        <dbReference type="SAM" id="MobiDB-lite"/>
    </source>
</evidence>
<feature type="region of interest" description="Disordered" evidence="1">
    <location>
        <begin position="405"/>
        <end position="465"/>
    </location>
</feature>
<feature type="region of interest" description="Disordered" evidence="1">
    <location>
        <begin position="1"/>
        <end position="24"/>
    </location>
</feature>
<keyword evidence="3" id="KW-1185">Reference proteome</keyword>
<dbReference type="EMBL" id="JADNRY010000096">
    <property type="protein sequence ID" value="KAF9065888.1"/>
    <property type="molecule type" value="Genomic_DNA"/>
</dbReference>
<dbReference type="Proteomes" id="UP000772434">
    <property type="component" value="Unassembled WGS sequence"/>
</dbReference>
<comment type="caution">
    <text evidence="2">The sequence shown here is derived from an EMBL/GenBank/DDBJ whole genome shotgun (WGS) entry which is preliminary data.</text>
</comment>